<feature type="region of interest" description="Disordered" evidence="9">
    <location>
        <begin position="63"/>
        <end position="111"/>
    </location>
</feature>
<feature type="region of interest" description="Disordered" evidence="9">
    <location>
        <begin position="587"/>
        <end position="606"/>
    </location>
</feature>
<keyword evidence="4" id="KW-0862">Zinc</keyword>
<feature type="compositionally biased region" description="Low complexity" evidence="9">
    <location>
        <begin position="87"/>
        <end position="101"/>
    </location>
</feature>
<dbReference type="PANTHER" id="PTHR10071:SF281">
    <property type="entry name" value="BOX A-BINDING FACTOR-RELATED"/>
    <property type="match status" value="1"/>
</dbReference>
<dbReference type="Pfam" id="PF00320">
    <property type="entry name" value="GATA"/>
    <property type="match status" value="1"/>
</dbReference>
<organism evidence="11 12">
    <name type="scientific">Rhizophagus irregularis</name>
    <dbReference type="NCBI Taxonomy" id="588596"/>
    <lineage>
        <taxon>Eukaryota</taxon>
        <taxon>Fungi</taxon>
        <taxon>Fungi incertae sedis</taxon>
        <taxon>Mucoromycota</taxon>
        <taxon>Glomeromycotina</taxon>
        <taxon>Glomeromycetes</taxon>
        <taxon>Glomerales</taxon>
        <taxon>Glomeraceae</taxon>
        <taxon>Rhizophagus</taxon>
    </lineage>
</organism>
<dbReference type="GO" id="GO:0045944">
    <property type="term" value="P:positive regulation of transcription by RNA polymerase II"/>
    <property type="evidence" value="ECO:0007669"/>
    <property type="project" value="TreeGrafter"/>
</dbReference>
<evidence type="ECO:0000256" key="7">
    <source>
        <dbReference type="ARBA" id="ARBA00023242"/>
    </source>
</evidence>
<feature type="compositionally biased region" description="Basic and acidic residues" evidence="9">
    <location>
        <begin position="146"/>
        <end position="156"/>
    </location>
</feature>
<feature type="region of interest" description="Disordered" evidence="9">
    <location>
        <begin position="859"/>
        <end position="879"/>
    </location>
</feature>
<feature type="compositionally biased region" description="Low complexity" evidence="9">
    <location>
        <begin position="716"/>
        <end position="769"/>
    </location>
</feature>
<evidence type="ECO:0000256" key="1">
    <source>
        <dbReference type="ARBA" id="ARBA00004123"/>
    </source>
</evidence>
<keyword evidence="3 8" id="KW-0863">Zinc-finger</keyword>
<feature type="region of interest" description="Disordered" evidence="9">
    <location>
        <begin position="423"/>
        <end position="456"/>
    </location>
</feature>
<feature type="region of interest" description="Disordered" evidence="9">
    <location>
        <begin position="1094"/>
        <end position="1120"/>
    </location>
</feature>
<feature type="region of interest" description="Disordered" evidence="9">
    <location>
        <begin position="1"/>
        <end position="22"/>
    </location>
</feature>
<feature type="compositionally biased region" description="Basic and acidic residues" evidence="9">
    <location>
        <begin position="1111"/>
        <end position="1120"/>
    </location>
</feature>
<feature type="region of interest" description="Disordered" evidence="9">
    <location>
        <begin position="634"/>
        <end position="769"/>
    </location>
</feature>
<evidence type="ECO:0000256" key="5">
    <source>
        <dbReference type="ARBA" id="ARBA00023015"/>
    </source>
</evidence>
<dbReference type="InterPro" id="IPR000679">
    <property type="entry name" value="Znf_GATA"/>
</dbReference>
<dbReference type="GO" id="GO:0008270">
    <property type="term" value="F:zinc ion binding"/>
    <property type="evidence" value="ECO:0007669"/>
    <property type="project" value="UniProtKB-KW"/>
</dbReference>
<evidence type="ECO:0000313" key="12">
    <source>
        <dbReference type="Proteomes" id="UP000684084"/>
    </source>
</evidence>
<protein>
    <recommendedName>
        <fullName evidence="10">GATA-type domain-containing protein</fullName>
    </recommendedName>
</protein>
<keyword evidence="7" id="KW-0539">Nucleus</keyword>
<dbReference type="PROSITE" id="PS50114">
    <property type="entry name" value="GATA_ZN_FINGER_2"/>
    <property type="match status" value="1"/>
</dbReference>
<dbReference type="VEuPathDB" id="FungiDB:RhiirFUN_015382"/>
<dbReference type="InterPro" id="IPR013860">
    <property type="entry name" value="AreA_GATA"/>
</dbReference>
<feature type="compositionally biased region" description="Low complexity" evidence="9">
    <location>
        <begin position="964"/>
        <end position="993"/>
    </location>
</feature>
<dbReference type="InterPro" id="IPR013088">
    <property type="entry name" value="Znf_NHR/GATA"/>
</dbReference>
<evidence type="ECO:0000256" key="6">
    <source>
        <dbReference type="ARBA" id="ARBA00023163"/>
    </source>
</evidence>
<evidence type="ECO:0000256" key="4">
    <source>
        <dbReference type="ARBA" id="ARBA00022833"/>
    </source>
</evidence>
<feature type="compositionally biased region" description="Polar residues" evidence="9">
    <location>
        <begin position="423"/>
        <end position="433"/>
    </location>
</feature>
<comment type="caution">
    <text evidence="11">The sequence shown here is derived from an EMBL/GenBank/DDBJ whole genome shotgun (WGS) entry which is preliminary data.</text>
</comment>
<feature type="region of interest" description="Disordered" evidence="9">
    <location>
        <begin position="132"/>
        <end position="159"/>
    </location>
</feature>
<keyword evidence="2" id="KW-0479">Metal-binding</keyword>
<dbReference type="EMBL" id="CAGKOT010000001">
    <property type="protein sequence ID" value="CAB5292092.1"/>
    <property type="molecule type" value="Genomic_DNA"/>
</dbReference>
<keyword evidence="6" id="KW-0804">Transcription</keyword>
<feature type="compositionally biased region" description="Polar residues" evidence="9">
    <location>
        <begin position="1"/>
        <end position="11"/>
    </location>
</feature>
<dbReference type="OrthoDB" id="515401at2759"/>
<reference evidence="11" key="1">
    <citation type="submission" date="2020-05" db="EMBL/GenBank/DDBJ databases">
        <authorList>
            <person name="Rincon C."/>
            <person name="Sanders R I."/>
            <person name="Robbins C."/>
            <person name="Chaturvedi A."/>
        </authorList>
    </citation>
    <scope>NUCLEOTIDE SEQUENCE</scope>
    <source>
        <strain evidence="11">CHB12</strain>
    </source>
</reference>
<keyword evidence="5" id="KW-0805">Transcription regulation</keyword>
<evidence type="ECO:0000256" key="2">
    <source>
        <dbReference type="ARBA" id="ARBA00022723"/>
    </source>
</evidence>
<dbReference type="FunFam" id="3.30.50.10:FF:000007">
    <property type="entry name" value="Nitrogen regulatory AreA, N-terminal"/>
    <property type="match status" value="1"/>
</dbReference>
<dbReference type="PANTHER" id="PTHR10071">
    <property type="entry name" value="TRANSCRIPTION FACTOR GATA FAMILY MEMBER"/>
    <property type="match status" value="1"/>
</dbReference>
<gene>
    <name evidence="11" type="ORF">CHRIB12_LOCUS155</name>
</gene>
<feature type="region of interest" description="Disordered" evidence="9">
    <location>
        <begin position="938"/>
        <end position="1054"/>
    </location>
</feature>
<evidence type="ECO:0000256" key="9">
    <source>
        <dbReference type="SAM" id="MobiDB-lite"/>
    </source>
</evidence>
<dbReference type="InterPro" id="IPR039355">
    <property type="entry name" value="Transcription_factor_GATA"/>
</dbReference>
<feature type="domain" description="GATA-type" evidence="10">
    <location>
        <begin position="765"/>
        <end position="818"/>
    </location>
</feature>
<dbReference type="Pfam" id="PF08550">
    <property type="entry name" value="GATA_AreA"/>
    <property type="match status" value="1"/>
</dbReference>
<evidence type="ECO:0000313" key="11">
    <source>
        <dbReference type="EMBL" id="CAB5292092.1"/>
    </source>
</evidence>
<dbReference type="GO" id="GO:0000981">
    <property type="term" value="F:DNA-binding transcription factor activity, RNA polymerase II-specific"/>
    <property type="evidence" value="ECO:0007669"/>
    <property type="project" value="TreeGrafter"/>
</dbReference>
<dbReference type="Gene3D" id="3.30.50.10">
    <property type="entry name" value="Erythroid Transcription Factor GATA-1, subunit A"/>
    <property type="match status" value="1"/>
</dbReference>
<sequence length="1120" mass="121496">MIAMFNQTSPFAHQKTSETTTVTTISKLNSHNQSNNNNTEQTQAQQSCSTGSCQLSCSKAPHSNTTTSNFKISNAKSHHTSTLRNASQSTSSTTTSTTEQQQRNHLQFPSNTCGNSFNSACRQNNFTGNSSYVKTENMGRSNNKWSDAKKSKDSKKSTTSSHLFNVSVFEILLREPYHQNKKLNDDDSDVSDSDDKKNSWDSSFWKLYTRAKDMLPNGKRLENYSWRMMAIASKRKNDGERFGRQLPNNYDKINNKNIITNNNSSIPKNISSKISENKQNKVGSINEKNNDHDGELESFDIEMEDSISNNNNLSTTVDHLENEKFESMYIVDSPSDTCASNTTDDTIYTSSPSPVLPSTTTSAIPIPSSSTTAYTVPSTTSSDFDFNLTEFGFTQSHNAFNRRNFVPGKPSNNHIRPIAIPVSRSNNSPSQFTYKKKQKPTNFITPVPPVNQISSITIPSDTTDDSDTDLPDPQFTYGPGPYSATFNDHQNSMDYPGNASVLMSSSAPHSFNYFDELASPGGMNNTNPLTYQSTASTPITPVDSGFYFSSDYNGTGDLSTSGNSSSGSLFDMVNIYFVNTSGASLSQSPSLSHVNPSQLLSSSPTSIPYDLIPESLCTEESDSKDKISNSMEFNQRDWNHDGSDNNGDDEDNSLPIGINNVNNTSKIKRHSMSVSPSRADINKNMNISSLSSSEGSSTSTGLISPGKRPRSSSRASLTNTSVNNNSSIKNINSSSSPSSPTIPKDGGNNNNSNSNSNSNSSSSKNSIPTTCTNCHTQTTPLWRRNPEGQPLCNACGLFLKLHGVVRPLSLKTDVIKKRNRGGAAAAGKNPNKNGVKGTVQIGHSGASMSVMGKRVSMTSSMNSRHQGGSMNTPASNSVLSTSAPTAAHAHYNGGFARQSIPGAVPKRQRRFSSSDEQQLLNAQIHHQPQISEIHNLLKHGGSNGCEQPPSLARAQTRMANSTASSNGSQQSLRQLQSTSTSSSSSISNSTSKTATKVQPRLHRAHTTASIMNHPSSNNNPSSPTSNSTGNTGNNNNNNSNSNNNYNSCSSSSTRPRSFLPPSVYMFAWPDHQMVPSDDDMMIGYSTRPGMLIQHQPQSSFSDDESVGSETTSKETAMDLY</sequence>
<proteinExistence type="predicted"/>
<dbReference type="GO" id="GO:0000978">
    <property type="term" value="F:RNA polymerase II cis-regulatory region sequence-specific DNA binding"/>
    <property type="evidence" value="ECO:0007669"/>
    <property type="project" value="TreeGrafter"/>
</dbReference>
<dbReference type="SUPFAM" id="SSF57716">
    <property type="entry name" value="Glucocorticoid receptor-like (DNA-binding domain)"/>
    <property type="match status" value="1"/>
</dbReference>
<feature type="compositionally biased region" description="Low complexity" evidence="9">
    <location>
        <begin position="687"/>
        <end position="704"/>
    </location>
</feature>
<dbReference type="GO" id="GO:0005634">
    <property type="term" value="C:nucleus"/>
    <property type="evidence" value="ECO:0007669"/>
    <property type="project" value="UniProtKB-SubCell"/>
</dbReference>
<accession>A0A915YMM2</accession>
<evidence type="ECO:0000259" key="10">
    <source>
        <dbReference type="PROSITE" id="PS50114"/>
    </source>
</evidence>
<feature type="compositionally biased region" description="Low complexity" evidence="9">
    <location>
        <begin position="1014"/>
        <end position="1054"/>
    </location>
</feature>
<feature type="compositionally biased region" description="Basic and acidic residues" evidence="9">
    <location>
        <begin position="634"/>
        <end position="643"/>
    </location>
</feature>
<dbReference type="CDD" id="cd00202">
    <property type="entry name" value="ZnF_GATA"/>
    <property type="match status" value="1"/>
</dbReference>
<dbReference type="PROSITE" id="PS00344">
    <property type="entry name" value="GATA_ZN_FINGER_1"/>
    <property type="match status" value="1"/>
</dbReference>
<dbReference type="GO" id="GO:0000122">
    <property type="term" value="P:negative regulation of transcription by RNA polymerase II"/>
    <property type="evidence" value="ECO:0007669"/>
    <property type="project" value="TreeGrafter"/>
</dbReference>
<evidence type="ECO:0000256" key="3">
    <source>
        <dbReference type="ARBA" id="ARBA00022771"/>
    </source>
</evidence>
<comment type="subcellular location">
    <subcellularLocation>
        <location evidence="1">Nucleus</location>
    </subcellularLocation>
</comment>
<evidence type="ECO:0000256" key="8">
    <source>
        <dbReference type="PROSITE-ProRule" id="PRU00094"/>
    </source>
</evidence>
<dbReference type="SMART" id="SM00401">
    <property type="entry name" value="ZnF_GATA"/>
    <property type="match status" value="1"/>
</dbReference>
<dbReference type="PRINTS" id="PR00619">
    <property type="entry name" value="GATAZNFINGER"/>
</dbReference>
<feature type="compositionally biased region" description="Polar residues" evidence="9">
    <location>
        <begin position="593"/>
        <end position="606"/>
    </location>
</feature>
<dbReference type="AlphaFoldDB" id="A0A915YMM2"/>
<name>A0A915YMM2_9GLOM</name>
<dbReference type="Proteomes" id="UP000684084">
    <property type="component" value="Unassembled WGS sequence"/>
</dbReference>
<feature type="compositionally biased region" description="Polar residues" evidence="9">
    <location>
        <begin position="63"/>
        <end position="75"/>
    </location>
</feature>